<dbReference type="AlphaFoldDB" id="A0ABD2AGU3"/>
<dbReference type="EMBL" id="JAYRBN010000119">
    <property type="protein sequence ID" value="KAL2719834.1"/>
    <property type="molecule type" value="Genomic_DNA"/>
</dbReference>
<dbReference type="Proteomes" id="UP001607303">
    <property type="component" value="Unassembled WGS sequence"/>
</dbReference>
<gene>
    <name evidence="1" type="ORF">V1477_021328</name>
</gene>
<name>A0ABD2AGU3_VESMC</name>
<organism evidence="1 2">
    <name type="scientific">Vespula maculifrons</name>
    <name type="common">Eastern yellow jacket</name>
    <name type="synonym">Wasp</name>
    <dbReference type="NCBI Taxonomy" id="7453"/>
    <lineage>
        <taxon>Eukaryota</taxon>
        <taxon>Metazoa</taxon>
        <taxon>Ecdysozoa</taxon>
        <taxon>Arthropoda</taxon>
        <taxon>Hexapoda</taxon>
        <taxon>Insecta</taxon>
        <taxon>Pterygota</taxon>
        <taxon>Neoptera</taxon>
        <taxon>Endopterygota</taxon>
        <taxon>Hymenoptera</taxon>
        <taxon>Apocrita</taxon>
        <taxon>Aculeata</taxon>
        <taxon>Vespoidea</taxon>
        <taxon>Vespidae</taxon>
        <taxon>Vespinae</taxon>
        <taxon>Vespula</taxon>
    </lineage>
</organism>
<keyword evidence="2" id="KW-1185">Reference proteome</keyword>
<evidence type="ECO:0000313" key="2">
    <source>
        <dbReference type="Proteomes" id="UP001607303"/>
    </source>
</evidence>
<protein>
    <submittedName>
        <fullName evidence="1">Uncharacterized protein</fullName>
    </submittedName>
</protein>
<sequence>MLMSTIIIIKNKKGNIERNCYTLKSNDSKNHSYEINSNNIIILSIAININKNALILNTCIINNLVEVLRNAVKCFYSSTLYMSHKN</sequence>
<comment type="caution">
    <text evidence="1">The sequence shown here is derived from an EMBL/GenBank/DDBJ whole genome shotgun (WGS) entry which is preliminary data.</text>
</comment>
<accession>A0ABD2AGU3</accession>
<evidence type="ECO:0000313" key="1">
    <source>
        <dbReference type="EMBL" id="KAL2719834.1"/>
    </source>
</evidence>
<reference evidence="1 2" key="1">
    <citation type="journal article" date="2024" name="Ann. Entomol. Soc. Am.">
        <title>Genomic analyses of the southern and eastern yellowjacket wasps (Hymenoptera: Vespidae) reveal evolutionary signatures of social life.</title>
        <authorList>
            <person name="Catto M.A."/>
            <person name="Caine P.B."/>
            <person name="Orr S.E."/>
            <person name="Hunt B.G."/>
            <person name="Goodisman M.A.D."/>
        </authorList>
    </citation>
    <scope>NUCLEOTIDE SEQUENCE [LARGE SCALE GENOMIC DNA]</scope>
    <source>
        <strain evidence="1">232</strain>
        <tissue evidence="1">Head and thorax</tissue>
    </source>
</reference>
<proteinExistence type="predicted"/>